<sequence>MLLITLSLGLVGVAQAQTTLQMTAPAGTKLTGTVQSNTTITGLTADVQPKPNVRLTSQALADYRKSFSGLGSIPPVNQTIPAALEVLPARADGGIPVQTNMDIPLGEGKEPLKFLSRAIHYPDGRISMEFDEVSDPTFQKLLGGMKDLVNSPETQAIYTRAWTPGETVKQDITLPFEQFVGGLPYQLTGNFTMTSSTSYVQRGAQDEYIFQVNGTSGLNEIRALDEEGRIVMKIFMDKVNITGETRIRKDGLPMLQRTNQSMKMTLIMNLPNLPVIVKTSMNLSVQQNISWQ</sequence>
<reference evidence="2 3" key="1">
    <citation type="submission" date="2019-07" db="EMBL/GenBank/DDBJ databases">
        <title>Whole genome shotgun sequence of Deinococcus cellulosilyticus NBRC 106333.</title>
        <authorList>
            <person name="Hosoyama A."/>
            <person name="Uohara A."/>
            <person name="Ohji S."/>
            <person name="Ichikawa N."/>
        </authorList>
    </citation>
    <scope>NUCLEOTIDE SEQUENCE [LARGE SCALE GENOMIC DNA]</scope>
    <source>
        <strain evidence="2 3">NBRC 106333</strain>
    </source>
</reference>
<feature type="chain" id="PRO_5021846734" evidence="1">
    <location>
        <begin position="17"/>
        <end position="292"/>
    </location>
</feature>
<keyword evidence="1" id="KW-0732">Signal</keyword>
<name>A0A511N5S6_DEIC1</name>
<dbReference type="EMBL" id="BJXB01000015">
    <property type="protein sequence ID" value="GEM47751.1"/>
    <property type="molecule type" value="Genomic_DNA"/>
</dbReference>
<accession>A0A511N5S6</accession>
<dbReference type="AlphaFoldDB" id="A0A511N5S6"/>
<dbReference type="Proteomes" id="UP000321306">
    <property type="component" value="Unassembled WGS sequence"/>
</dbReference>
<keyword evidence="3" id="KW-1185">Reference proteome</keyword>
<gene>
    <name evidence="2" type="ORF">DC3_33860</name>
</gene>
<evidence type="ECO:0000313" key="3">
    <source>
        <dbReference type="Proteomes" id="UP000321306"/>
    </source>
</evidence>
<comment type="caution">
    <text evidence="2">The sequence shown here is derived from an EMBL/GenBank/DDBJ whole genome shotgun (WGS) entry which is preliminary data.</text>
</comment>
<protein>
    <submittedName>
        <fullName evidence="2">Uncharacterized protein</fullName>
    </submittedName>
</protein>
<evidence type="ECO:0000256" key="1">
    <source>
        <dbReference type="SAM" id="SignalP"/>
    </source>
</evidence>
<proteinExistence type="predicted"/>
<feature type="signal peptide" evidence="1">
    <location>
        <begin position="1"/>
        <end position="16"/>
    </location>
</feature>
<organism evidence="2 3">
    <name type="scientific">Deinococcus cellulosilyticus (strain DSM 18568 / NBRC 106333 / KACC 11606 / 5516J-15)</name>
    <dbReference type="NCBI Taxonomy" id="1223518"/>
    <lineage>
        <taxon>Bacteria</taxon>
        <taxon>Thermotogati</taxon>
        <taxon>Deinococcota</taxon>
        <taxon>Deinococci</taxon>
        <taxon>Deinococcales</taxon>
        <taxon>Deinococcaceae</taxon>
        <taxon>Deinococcus</taxon>
    </lineage>
</organism>
<evidence type="ECO:0000313" key="2">
    <source>
        <dbReference type="EMBL" id="GEM47751.1"/>
    </source>
</evidence>